<sequence>MNLYDEIPDKFRQKIKRKRYSKGEAILFSERENDSVYFMIEGKAEAYIPTLKGTFSNIYLYAEGSFFGEIEQFYKGRKPVSITASTECVVDTLHKDHFLEWLSKDFESTKFLIQEIAHKLIINSDIIEELSSLTIKERVLRRVFIHHKNNTLCNLTKIQLSKEVNAPIRSVNRIIEECMKQGAILYEKKKFVVTDEDFLSRYSM</sequence>
<feature type="domain" description="Cyclic nucleotide-binding" evidence="1">
    <location>
        <begin position="1"/>
        <end position="119"/>
    </location>
</feature>
<dbReference type="PANTHER" id="PTHR24567:SF26">
    <property type="entry name" value="REGULATORY PROTEIN YEIL"/>
    <property type="match status" value="1"/>
</dbReference>
<evidence type="ECO:0000313" key="3">
    <source>
        <dbReference type="Proteomes" id="UP001296921"/>
    </source>
</evidence>
<dbReference type="RefSeq" id="WP_218465711.1">
    <property type="nucleotide sequence ID" value="NZ_JADRCR010000001.1"/>
</dbReference>
<dbReference type="PROSITE" id="PS50042">
    <property type="entry name" value="CNMP_BINDING_3"/>
    <property type="match status" value="1"/>
</dbReference>
<keyword evidence="3" id="KW-1185">Reference proteome</keyword>
<organism evidence="2 3">
    <name type="scientific">Limnobaculum allomyrinae</name>
    <dbReference type="NCBI Taxonomy" id="2791986"/>
    <lineage>
        <taxon>Bacteria</taxon>
        <taxon>Pseudomonadati</taxon>
        <taxon>Pseudomonadota</taxon>
        <taxon>Gammaproteobacteria</taxon>
        <taxon>Enterobacterales</taxon>
        <taxon>Budviciaceae</taxon>
        <taxon>Limnobaculum</taxon>
    </lineage>
</organism>
<comment type="caution">
    <text evidence="2">The sequence shown here is derived from an EMBL/GenBank/DDBJ whole genome shotgun (WGS) entry which is preliminary data.</text>
</comment>
<name>A0ABS1IL27_9GAMM</name>
<protein>
    <submittedName>
        <fullName evidence="2">Crp/Fnr family transcriptional regulator</fullName>
    </submittedName>
</protein>
<reference evidence="2 3" key="1">
    <citation type="submission" date="2020-11" db="EMBL/GenBank/DDBJ databases">
        <title>Insectihabitans protaetiae gen. nov. sp. nov. and Insectihabitans allomyrinae sp. nov., isolated from larvae of Protaetia brevitarsis seulensis and Allomyrina dichotoma, respectively.</title>
        <authorList>
            <person name="Lee S.D."/>
            <person name="Byeon Y.-S."/>
            <person name="Kim S.-M."/>
            <person name="Yang H.L."/>
            <person name="Kim I.S."/>
        </authorList>
    </citation>
    <scope>NUCLEOTIDE SEQUENCE [LARGE SCALE GENOMIC DNA]</scope>
    <source>
        <strain evidence="2 3">BWR-B9</strain>
    </source>
</reference>
<dbReference type="InterPro" id="IPR050397">
    <property type="entry name" value="Env_Response_Regulators"/>
</dbReference>
<proteinExistence type="predicted"/>
<dbReference type="Proteomes" id="UP001296921">
    <property type="component" value="Unassembled WGS sequence"/>
</dbReference>
<dbReference type="EMBL" id="JADRCR010000001">
    <property type="protein sequence ID" value="MBK5142443.1"/>
    <property type="molecule type" value="Genomic_DNA"/>
</dbReference>
<dbReference type="PANTHER" id="PTHR24567">
    <property type="entry name" value="CRP FAMILY TRANSCRIPTIONAL REGULATORY PROTEIN"/>
    <property type="match status" value="1"/>
</dbReference>
<evidence type="ECO:0000313" key="2">
    <source>
        <dbReference type="EMBL" id="MBK5142443.1"/>
    </source>
</evidence>
<dbReference type="InterPro" id="IPR000595">
    <property type="entry name" value="cNMP-bd_dom"/>
</dbReference>
<gene>
    <name evidence="2" type="ORF">I2494_01670</name>
</gene>
<accession>A0ABS1IL27</accession>
<evidence type="ECO:0000259" key="1">
    <source>
        <dbReference type="PROSITE" id="PS50042"/>
    </source>
</evidence>
<dbReference type="SMART" id="SM00100">
    <property type="entry name" value="cNMP"/>
    <property type="match status" value="1"/>
</dbReference>
<dbReference type="Pfam" id="PF00027">
    <property type="entry name" value="cNMP_binding"/>
    <property type="match status" value="1"/>
</dbReference>
<dbReference type="CDD" id="cd00038">
    <property type="entry name" value="CAP_ED"/>
    <property type="match status" value="1"/>
</dbReference>